<dbReference type="EMBL" id="BMNA01000004">
    <property type="protein sequence ID" value="GGM04657.1"/>
    <property type="molecule type" value="Genomic_DNA"/>
</dbReference>
<protein>
    <submittedName>
        <fullName evidence="1">Uncharacterized protein</fullName>
    </submittedName>
</protein>
<reference evidence="1" key="1">
    <citation type="journal article" date="2014" name="Int. J. Syst. Evol. Microbiol.">
        <title>Complete genome sequence of Corynebacterium casei LMG S-19264T (=DSM 44701T), isolated from a smear-ripened cheese.</title>
        <authorList>
            <consortium name="US DOE Joint Genome Institute (JGI-PGF)"/>
            <person name="Walter F."/>
            <person name="Albersmeier A."/>
            <person name="Kalinowski J."/>
            <person name="Ruckert C."/>
        </authorList>
    </citation>
    <scope>NUCLEOTIDE SEQUENCE</scope>
    <source>
        <strain evidence="1">CGMCC 4.7308</strain>
    </source>
</reference>
<comment type="caution">
    <text evidence="1">The sequence shown here is derived from an EMBL/GenBank/DDBJ whole genome shotgun (WGS) entry which is preliminary data.</text>
</comment>
<dbReference type="Proteomes" id="UP000655208">
    <property type="component" value="Unassembled WGS sequence"/>
</dbReference>
<dbReference type="AlphaFoldDB" id="A0A917WHZ1"/>
<keyword evidence="2" id="KW-1185">Reference proteome</keyword>
<organism evidence="1 2">
    <name type="scientific">Nakamurella endophytica</name>
    <dbReference type="NCBI Taxonomy" id="1748367"/>
    <lineage>
        <taxon>Bacteria</taxon>
        <taxon>Bacillati</taxon>
        <taxon>Actinomycetota</taxon>
        <taxon>Actinomycetes</taxon>
        <taxon>Nakamurellales</taxon>
        <taxon>Nakamurellaceae</taxon>
        <taxon>Nakamurella</taxon>
    </lineage>
</organism>
<reference evidence="1" key="2">
    <citation type="submission" date="2020-09" db="EMBL/GenBank/DDBJ databases">
        <authorList>
            <person name="Sun Q."/>
            <person name="Zhou Y."/>
        </authorList>
    </citation>
    <scope>NUCLEOTIDE SEQUENCE</scope>
    <source>
        <strain evidence="1">CGMCC 4.7308</strain>
    </source>
</reference>
<name>A0A917WHZ1_9ACTN</name>
<evidence type="ECO:0000313" key="1">
    <source>
        <dbReference type="EMBL" id="GGM04657.1"/>
    </source>
</evidence>
<proteinExistence type="predicted"/>
<accession>A0A917WHZ1</accession>
<sequence>MRSADLPLLLASSVSDPESSSYPLDRIRMQKAVFLICKRGAKSWSELFDYEPYNWGPYSSSLTAAIRGLTNRGDLETRPFPGSAYGEHRTTPSGEQKAEAVWSQLAPQERQFVKAVKRYVTNTSFQKLLREVYAAFPDYASKSHFTG</sequence>
<gene>
    <name evidence="1" type="ORF">GCM10011594_26140</name>
</gene>
<evidence type="ECO:0000313" key="2">
    <source>
        <dbReference type="Proteomes" id="UP000655208"/>
    </source>
</evidence>